<dbReference type="PANTHER" id="PTHR37885">
    <property type="entry name" value="CMT1A DUPLICATED REGION TRANSCRIPT 4 PROTEIN"/>
    <property type="match status" value="1"/>
</dbReference>
<accession>G1SQ53</accession>
<dbReference type="HOGENOM" id="CLU_128820_0_0_1"/>
<dbReference type="eggNOG" id="ENOG502SXCX">
    <property type="taxonomic scope" value="Eukaryota"/>
</dbReference>
<dbReference type="Proteomes" id="UP000001811">
    <property type="component" value="Chromosome 19"/>
</dbReference>
<dbReference type="PANTHER" id="PTHR37885:SF1">
    <property type="entry name" value="CMT1A DUPLICATED REGION TRANSCRIPT 4 PROTEIN"/>
    <property type="match status" value="1"/>
</dbReference>
<dbReference type="Ensembl" id="ENSOCUT00000006017.4">
    <property type="protein sequence ID" value="ENSOCUP00000005211.4"/>
    <property type="gene ID" value="ENSOCUG00000006017.4"/>
</dbReference>
<evidence type="ECO:0000313" key="3">
    <source>
        <dbReference type="Proteomes" id="UP000001811"/>
    </source>
</evidence>
<reference evidence="2" key="2">
    <citation type="submission" date="2025-08" db="UniProtKB">
        <authorList>
            <consortium name="Ensembl"/>
        </authorList>
    </citation>
    <scope>IDENTIFICATION</scope>
    <source>
        <strain evidence="2">Thorbecke</strain>
    </source>
</reference>
<dbReference type="EMBL" id="AAGW02049351">
    <property type="status" value="NOT_ANNOTATED_CDS"/>
    <property type="molecule type" value="Genomic_DNA"/>
</dbReference>
<dbReference type="Bgee" id="ENSOCUG00000006017">
    <property type="expression patterns" value="Expressed in testis and 13 other cell types or tissues"/>
</dbReference>
<dbReference type="GeneTree" id="ENSGT00390000005396"/>
<name>G1SQ53_RABIT</name>
<proteinExistence type="predicted"/>
<dbReference type="STRING" id="9986.ENSOCUP00000005211"/>
<reference evidence="2 3" key="1">
    <citation type="journal article" date="2011" name="Nature">
        <title>A high-resolution map of human evolutionary constraint using 29 mammals.</title>
        <authorList>
            <person name="Lindblad-Toh K."/>
            <person name="Garber M."/>
            <person name="Zuk O."/>
            <person name="Lin M.F."/>
            <person name="Parker B.J."/>
            <person name="Washietl S."/>
            <person name="Kheradpour P."/>
            <person name="Ernst J."/>
            <person name="Jordan G."/>
            <person name="Mauceli E."/>
            <person name="Ward L.D."/>
            <person name="Lowe C.B."/>
            <person name="Holloway A.K."/>
            <person name="Clamp M."/>
            <person name="Gnerre S."/>
            <person name="Alfoldi J."/>
            <person name="Beal K."/>
            <person name="Chang J."/>
            <person name="Clawson H."/>
            <person name="Cuff J."/>
            <person name="Di Palma F."/>
            <person name="Fitzgerald S."/>
            <person name="Flicek P."/>
            <person name="Guttman M."/>
            <person name="Hubisz M.J."/>
            <person name="Jaffe D.B."/>
            <person name="Jungreis I."/>
            <person name="Kent W.J."/>
            <person name="Kostka D."/>
            <person name="Lara M."/>
            <person name="Martins A.L."/>
            <person name="Massingham T."/>
            <person name="Moltke I."/>
            <person name="Raney B.J."/>
            <person name="Rasmussen M.D."/>
            <person name="Robinson J."/>
            <person name="Stark A."/>
            <person name="Vilella A.J."/>
            <person name="Wen J."/>
            <person name="Xie X."/>
            <person name="Zody M.C."/>
            <person name="Baldwin J."/>
            <person name="Bloom T."/>
            <person name="Chin C.W."/>
            <person name="Heiman D."/>
            <person name="Nicol R."/>
            <person name="Nusbaum C."/>
            <person name="Young S."/>
            <person name="Wilkinson J."/>
            <person name="Worley K.C."/>
            <person name="Kovar C.L."/>
            <person name="Muzny D.M."/>
            <person name="Gibbs R.A."/>
            <person name="Cree A."/>
            <person name="Dihn H.H."/>
            <person name="Fowler G."/>
            <person name="Jhangiani S."/>
            <person name="Joshi V."/>
            <person name="Lee S."/>
            <person name="Lewis L.R."/>
            <person name="Nazareth L.V."/>
            <person name="Okwuonu G."/>
            <person name="Santibanez J."/>
            <person name="Warren W.C."/>
            <person name="Mardis E.R."/>
            <person name="Weinstock G.M."/>
            <person name="Wilson R.K."/>
            <person name="Delehaunty K."/>
            <person name="Dooling D."/>
            <person name="Fronik C."/>
            <person name="Fulton L."/>
            <person name="Fulton B."/>
            <person name="Graves T."/>
            <person name="Minx P."/>
            <person name="Sodergren E."/>
            <person name="Birney E."/>
            <person name="Margulies E.H."/>
            <person name="Herrero J."/>
            <person name="Green E.D."/>
            <person name="Haussler D."/>
            <person name="Siepel A."/>
            <person name="Goldman N."/>
            <person name="Pollard K.S."/>
            <person name="Pedersen J.S."/>
            <person name="Lander E.S."/>
            <person name="Kellis M."/>
        </authorList>
    </citation>
    <scope>NUCLEOTIDE SEQUENCE [LARGE SCALE GENOMIC DNA]</scope>
    <source>
        <strain evidence="2 3">Thorbecke inbred</strain>
    </source>
</reference>
<evidence type="ECO:0000313" key="2">
    <source>
        <dbReference type="Ensembl" id="ENSOCUP00000005211.4"/>
    </source>
</evidence>
<organism evidence="2 3">
    <name type="scientific">Oryctolagus cuniculus</name>
    <name type="common">Rabbit</name>
    <dbReference type="NCBI Taxonomy" id="9986"/>
    <lineage>
        <taxon>Eukaryota</taxon>
        <taxon>Metazoa</taxon>
        <taxon>Chordata</taxon>
        <taxon>Craniata</taxon>
        <taxon>Vertebrata</taxon>
        <taxon>Euteleostomi</taxon>
        <taxon>Mammalia</taxon>
        <taxon>Eutheria</taxon>
        <taxon>Euarchontoglires</taxon>
        <taxon>Glires</taxon>
        <taxon>Lagomorpha</taxon>
        <taxon>Leporidae</taxon>
        <taxon>Oryctolagus</taxon>
    </lineage>
</organism>
<dbReference type="InParanoid" id="G1SQ53"/>
<dbReference type="EMBL" id="AAGW02049352">
    <property type="status" value="NOT_ANNOTATED_CDS"/>
    <property type="molecule type" value="Genomic_DNA"/>
</dbReference>
<sequence>MNDTKDLQELPAGRSEQEKRSYQGILTYDLKNCIKLKEKTDIRKLKTQEGLTANIGLPLELVDKHDPWPGYVTYTSPVVKRLIEKSKTRELECANAFEESRRAAKPNKASSIVQLKRRKSSKSSSEAAFQDVLSQAMLSVWGAYSVLAVGPAISPEPTCDSPTATHNKILFSRRPVMRLLPTARCW</sequence>
<evidence type="ECO:0000256" key="1">
    <source>
        <dbReference type="SAM" id="MobiDB-lite"/>
    </source>
</evidence>
<dbReference type="AlphaFoldDB" id="G1SQ53"/>
<dbReference type="EMBL" id="AAGW02049350">
    <property type="status" value="NOT_ANNOTATED_CDS"/>
    <property type="molecule type" value="Genomic_DNA"/>
</dbReference>
<feature type="region of interest" description="Disordered" evidence="1">
    <location>
        <begin position="1"/>
        <end position="20"/>
    </location>
</feature>
<dbReference type="Pfam" id="PF15213">
    <property type="entry name" value="CDRT4"/>
    <property type="match status" value="1"/>
</dbReference>
<protein>
    <recommendedName>
        <fullName evidence="4">CMT1A duplicated region transcript 4</fullName>
    </recommendedName>
</protein>
<reference evidence="2" key="3">
    <citation type="submission" date="2025-09" db="UniProtKB">
        <authorList>
            <consortium name="Ensembl"/>
        </authorList>
    </citation>
    <scope>IDENTIFICATION</scope>
    <source>
        <strain evidence="2">Thorbecke</strain>
    </source>
</reference>
<dbReference type="PaxDb" id="9986-ENSOCUP00000005211"/>
<evidence type="ECO:0008006" key="4">
    <source>
        <dbReference type="Google" id="ProtNLM"/>
    </source>
</evidence>
<dbReference type="InterPro" id="IPR029185">
    <property type="entry name" value="CDRT4"/>
</dbReference>
<keyword evidence="3" id="KW-1185">Reference proteome</keyword>